<comment type="pathway">
    <text evidence="2 8">Cofactor biosynthesis; biotin biosynthesis.</text>
</comment>
<comment type="similarity">
    <text evidence="8">Belongs to the methyltransferase superfamily.</text>
</comment>
<sequence length="266" mass="29594">MNAAALLNKHRIAESFSRAALTYDAAAELQRQIGHRLLDALPATEAARVMDLGSGTGYFTPLLRQRFVSSQLVSLDLAQGMLAYARAHRPDPAAVWVCGDAEALPLADNSLDLIFSSLAIQWCERPERLFAEIKRVLRPGGRFVVATLGPGTLHELRDAWAQVDGDMHVNRFVPRQQLLAALPPGLKLQDFRTEQRVLRYAQLRQLTAELKGIGAHNMNQGQATGLTGKARVQAFKAAYERHRDPDGLLPATYEVYYLELEKLQDR</sequence>
<dbReference type="EMBL" id="CP073347">
    <property type="protein sequence ID" value="UTW14187.1"/>
    <property type="molecule type" value="Genomic_DNA"/>
</dbReference>
<accession>A0ABY5HP06</accession>
<gene>
    <name evidence="8 10" type="primary">bioC</name>
    <name evidence="10" type="ORF">KDW95_11340</name>
</gene>
<evidence type="ECO:0000256" key="8">
    <source>
        <dbReference type="HAMAP-Rule" id="MF_00835"/>
    </source>
</evidence>
<dbReference type="InterPro" id="IPR013216">
    <property type="entry name" value="Methyltransf_11"/>
</dbReference>
<name>A0ABY5HP06_9GAMM</name>
<dbReference type="InterPro" id="IPR029063">
    <property type="entry name" value="SAM-dependent_MTases_sf"/>
</dbReference>
<evidence type="ECO:0000256" key="1">
    <source>
        <dbReference type="ARBA" id="ARBA00000852"/>
    </source>
</evidence>
<dbReference type="RefSeq" id="WP_255856379.1">
    <property type="nucleotide sequence ID" value="NZ_CP073347.1"/>
</dbReference>
<evidence type="ECO:0000259" key="9">
    <source>
        <dbReference type="Pfam" id="PF08241"/>
    </source>
</evidence>
<dbReference type="Proteomes" id="UP001058461">
    <property type="component" value="Chromosome"/>
</dbReference>
<evidence type="ECO:0000256" key="2">
    <source>
        <dbReference type="ARBA" id="ARBA00004746"/>
    </source>
</evidence>
<dbReference type="GO" id="GO:0032259">
    <property type="term" value="P:methylation"/>
    <property type="evidence" value="ECO:0007669"/>
    <property type="project" value="UniProtKB-KW"/>
</dbReference>
<evidence type="ECO:0000256" key="3">
    <source>
        <dbReference type="ARBA" id="ARBA00012327"/>
    </source>
</evidence>
<dbReference type="InterPro" id="IPR050602">
    <property type="entry name" value="Malonyl-ACP_OMT"/>
</dbReference>
<protein>
    <recommendedName>
        <fullName evidence="3 8">Malonyl-[acyl-carrier protein] O-methyltransferase</fullName>
        <shortName evidence="8">Malonyl-ACP O-methyltransferase</shortName>
        <ecNumber evidence="3 8">2.1.1.197</ecNumber>
    </recommendedName>
    <alternativeName>
        <fullName evidence="8">Biotin synthesis protein BioC</fullName>
    </alternativeName>
</protein>
<comment type="catalytic activity">
    <reaction evidence="1 8">
        <text>malonyl-[ACP] + S-adenosyl-L-methionine = malonyl-[ACP] methyl ester + S-adenosyl-L-homocysteine</text>
        <dbReference type="Rhea" id="RHEA:17105"/>
        <dbReference type="Rhea" id="RHEA-COMP:9623"/>
        <dbReference type="Rhea" id="RHEA-COMP:9954"/>
        <dbReference type="ChEBI" id="CHEBI:57856"/>
        <dbReference type="ChEBI" id="CHEBI:59789"/>
        <dbReference type="ChEBI" id="CHEBI:78449"/>
        <dbReference type="ChEBI" id="CHEBI:78845"/>
        <dbReference type="EC" id="2.1.1.197"/>
    </reaction>
</comment>
<keyword evidence="7 8" id="KW-0093">Biotin biosynthesis</keyword>
<evidence type="ECO:0000313" key="11">
    <source>
        <dbReference type="Proteomes" id="UP001058461"/>
    </source>
</evidence>
<dbReference type="PANTHER" id="PTHR13090">
    <property type="entry name" value="ARGININE-HYDROXYLASE NDUFAF5, MITOCHONDRIAL"/>
    <property type="match status" value="1"/>
</dbReference>
<dbReference type="CDD" id="cd02440">
    <property type="entry name" value="AdoMet_MTases"/>
    <property type="match status" value="1"/>
</dbReference>
<keyword evidence="4 8" id="KW-0489">Methyltransferase</keyword>
<dbReference type="SUPFAM" id="SSF53335">
    <property type="entry name" value="S-adenosyl-L-methionine-dependent methyltransferases"/>
    <property type="match status" value="1"/>
</dbReference>
<organism evidence="10 11">
    <name type="scientific">Marinobacterium rhizophilum</name>
    <dbReference type="NCBI Taxonomy" id="420402"/>
    <lineage>
        <taxon>Bacteria</taxon>
        <taxon>Pseudomonadati</taxon>
        <taxon>Pseudomonadota</taxon>
        <taxon>Gammaproteobacteria</taxon>
        <taxon>Oceanospirillales</taxon>
        <taxon>Oceanospirillaceae</taxon>
        <taxon>Marinobacterium</taxon>
    </lineage>
</organism>
<dbReference type="NCBIfam" id="TIGR02072">
    <property type="entry name" value="BioC"/>
    <property type="match status" value="1"/>
</dbReference>
<evidence type="ECO:0000256" key="7">
    <source>
        <dbReference type="ARBA" id="ARBA00022756"/>
    </source>
</evidence>
<dbReference type="Gene3D" id="3.40.50.150">
    <property type="entry name" value="Vaccinia Virus protein VP39"/>
    <property type="match status" value="1"/>
</dbReference>
<evidence type="ECO:0000256" key="5">
    <source>
        <dbReference type="ARBA" id="ARBA00022679"/>
    </source>
</evidence>
<keyword evidence="5 8" id="KW-0808">Transferase</keyword>
<evidence type="ECO:0000256" key="6">
    <source>
        <dbReference type="ARBA" id="ARBA00022691"/>
    </source>
</evidence>
<evidence type="ECO:0000256" key="4">
    <source>
        <dbReference type="ARBA" id="ARBA00022603"/>
    </source>
</evidence>
<dbReference type="InterPro" id="IPR011814">
    <property type="entry name" value="BioC"/>
</dbReference>
<dbReference type="EC" id="2.1.1.197" evidence="3 8"/>
<keyword evidence="6 8" id="KW-0949">S-adenosyl-L-methionine</keyword>
<reference evidence="10" key="1">
    <citation type="submission" date="2021-04" db="EMBL/GenBank/DDBJ databases">
        <title>Oceanospirillales bacteria with DddD are important DMSP degraders in coastal seawater.</title>
        <authorList>
            <person name="Liu J."/>
        </authorList>
    </citation>
    <scope>NUCLEOTIDE SEQUENCE</scope>
    <source>
        <strain evidence="10">D13-1</strain>
    </source>
</reference>
<proteinExistence type="inferred from homology"/>
<dbReference type="GO" id="GO:0102130">
    <property type="term" value="F:malonyl-CoA methyltransferase activity"/>
    <property type="evidence" value="ECO:0007669"/>
    <property type="project" value="UniProtKB-EC"/>
</dbReference>
<comment type="function">
    <text evidence="8">Converts the free carboxyl group of a malonyl-thioester to its methyl ester by transfer of a methyl group from S-adenosyl-L-methionine (SAM). It allows to synthesize pimeloyl-ACP via the fatty acid synthetic pathway.</text>
</comment>
<dbReference type="HAMAP" id="MF_00835">
    <property type="entry name" value="BioC"/>
    <property type="match status" value="1"/>
</dbReference>
<dbReference type="Pfam" id="PF08241">
    <property type="entry name" value="Methyltransf_11"/>
    <property type="match status" value="1"/>
</dbReference>
<keyword evidence="11" id="KW-1185">Reference proteome</keyword>
<feature type="domain" description="Methyltransferase type 11" evidence="9">
    <location>
        <begin position="51"/>
        <end position="145"/>
    </location>
</feature>
<evidence type="ECO:0000313" key="10">
    <source>
        <dbReference type="EMBL" id="UTW14187.1"/>
    </source>
</evidence>
<dbReference type="PANTHER" id="PTHR13090:SF1">
    <property type="entry name" value="ARGININE-HYDROXYLASE NDUFAF5, MITOCHONDRIAL"/>
    <property type="match status" value="1"/>
</dbReference>